<keyword evidence="10" id="KW-0456">Lyase</keyword>
<dbReference type="GO" id="GO:0016509">
    <property type="term" value="F:long-chain (3S)-3-hydroxyacyl-CoA dehydrogenase (NAD+) activity"/>
    <property type="evidence" value="ECO:0007669"/>
    <property type="project" value="TreeGrafter"/>
</dbReference>
<evidence type="ECO:0000259" key="15">
    <source>
        <dbReference type="Pfam" id="PF00725"/>
    </source>
</evidence>
<dbReference type="InterPro" id="IPR008927">
    <property type="entry name" value="6-PGluconate_DH-like_C_sf"/>
</dbReference>
<evidence type="ECO:0000256" key="1">
    <source>
        <dbReference type="ARBA" id="ARBA00005005"/>
    </source>
</evidence>
<dbReference type="InterPro" id="IPR001753">
    <property type="entry name" value="Enoyl-CoA_hydra/iso"/>
</dbReference>
<keyword evidence="9" id="KW-0443">Lipid metabolism</keyword>
<evidence type="ECO:0000256" key="6">
    <source>
        <dbReference type="ARBA" id="ARBA00022963"/>
    </source>
</evidence>
<dbReference type="Gene3D" id="1.10.1040.50">
    <property type="match status" value="1"/>
</dbReference>
<dbReference type="Gene3D" id="3.90.226.10">
    <property type="entry name" value="2-enoyl-CoA Hydratase, Chain A, domain 1"/>
    <property type="match status" value="1"/>
</dbReference>
<comment type="similarity">
    <text evidence="13">Belongs to the enoyl-CoA hydratase/isomerase family.</text>
</comment>
<evidence type="ECO:0000256" key="5">
    <source>
        <dbReference type="ARBA" id="ARBA00022832"/>
    </source>
</evidence>
<evidence type="ECO:0000256" key="14">
    <source>
        <dbReference type="SAM" id="MobiDB-lite"/>
    </source>
</evidence>
<proteinExistence type="inferred from homology"/>
<evidence type="ECO:0000313" key="18">
    <source>
        <dbReference type="Proteomes" id="UP000244069"/>
    </source>
</evidence>
<accession>A0A2T6B9G0</accession>
<dbReference type="InterPro" id="IPR050136">
    <property type="entry name" value="FA_oxidation_alpha_subunit"/>
</dbReference>
<reference evidence="17 18" key="1">
    <citation type="submission" date="2018-04" db="EMBL/GenBank/DDBJ databases">
        <title>Genomic Encyclopedia of Archaeal and Bacterial Type Strains, Phase II (KMG-II): from individual species to whole genera.</title>
        <authorList>
            <person name="Goeker M."/>
        </authorList>
    </citation>
    <scope>NUCLEOTIDE SEQUENCE [LARGE SCALE GENOMIC DNA]</scope>
    <source>
        <strain evidence="17 18">DSM 29329</strain>
    </source>
</reference>
<dbReference type="UniPathway" id="UPA00659"/>
<dbReference type="Pfam" id="PF00725">
    <property type="entry name" value="3HCDH"/>
    <property type="match status" value="1"/>
</dbReference>
<dbReference type="Pfam" id="PF00378">
    <property type="entry name" value="ECH_1"/>
    <property type="match status" value="1"/>
</dbReference>
<sequence>MTGPVLTFLGETKLELGPTEGLAPKDNWRSATDADGVAWLVLDVADSSTNTISAEVIRELEAHVARLEMATPKAVVIRSAKLKGFAAGADISGFADMADDGAADLLKQGHDVLDRLAALPCPTIAVVHGAALGAGFELALACDARILVDGGSFGFPEVQLGLHPGLGGTFRLPALIDPLEAMTLMLAGKTAHTGKARKLGIADEVTEERHVAAAVRALASKGAPKRDTGLKARALSFQSARGFAAKRMRAETAKQAPQEHYPAPYALIDMWEEHGDDPKAMQAAEIESFARLLETDTARNLMRVFFLRQGLKADGPGTSGIDHVHVIGAGAMGADIAAWAALKGRTVTLGDVETAPLGAAIKRARKTCKGAHLSDAETRDALDRLMPDPKGYGVAKADLVIEAGPEDAALKAKIYADIAERLKPGAILASNTSSLRLAKLADKVPEAARFAGLHFFNPVAKMQLVEVVSHSGTDPKIADRLAAFCTEISRLPARVTDHPGFLVNRALTPYLMEAMTLIDEGVAKEEIDRAALRFGMPMGPVTLADQVGLDICLHVAESLRSDLDKPMAEIPGWLRDKVDRGETGKKAGQGFYDWSDGAPDPGTGEGEDSALTDRLILPMLDACVECLRLGVARDADQVDGAMIFGTGFAPFRGGPMHYARSRGVEEVRGTLEGLAERHGPRFAPDAGWSTLA</sequence>
<dbReference type="Proteomes" id="UP000244069">
    <property type="component" value="Unassembled WGS sequence"/>
</dbReference>
<comment type="caution">
    <text evidence="17">The sequence shown here is derived from an EMBL/GenBank/DDBJ whole genome shotgun (WGS) entry which is preliminary data.</text>
</comment>
<dbReference type="GO" id="GO:0004300">
    <property type="term" value="F:enoyl-CoA hydratase activity"/>
    <property type="evidence" value="ECO:0007669"/>
    <property type="project" value="UniProtKB-EC"/>
</dbReference>
<dbReference type="GO" id="GO:0070403">
    <property type="term" value="F:NAD+ binding"/>
    <property type="evidence" value="ECO:0007669"/>
    <property type="project" value="InterPro"/>
</dbReference>
<dbReference type="InterPro" id="IPR029045">
    <property type="entry name" value="ClpP/crotonase-like_dom_sf"/>
</dbReference>
<evidence type="ECO:0000256" key="4">
    <source>
        <dbReference type="ARBA" id="ARBA00012076"/>
    </source>
</evidence>
<evidence type="ECO:0000256" key="9">
    <source>
        <dbReference type="ARBA" id="ARBA00023098"/>
    </source>
</evidence>
<dbReference type="Gene3D" id="3.40.50.720">
    <property type="entry name" value="NAD(P)-binding Rossmann-like Domain"/>
    <property type="match status" value="1"/>
</dbReference>
<evidence type="ECO:0000256" key="13">
    <source>
        <dbReference type="RuleBase" id="RU003707"/>
    </source>
</evidence>
<evidence type="ECO:0000256" key="8">
    <source>
        <dbReference type="ARBA" id="ARBA00023027"/>
    </source>
</evidence>
<keyword evidence="5" id="KW-0276">Fatty acid metabolism</keyword>
<dbReference type="RefSeq" id="WP_107974111.1">
    <property type="nucleotide sequence ID" value="NZ_BMEZ01000001.1"/>
</dbReference>
<evidence type="ECO:0000256" key="12">
    <source>
        <dbReference type="ARBA" id="ARBA00049556"/>
    </source>
</evidence>
<dbReference type="EC" id="4.2.1.17" evidence="4"/>
<protein>
    <recommendedName>
        <fullName evidence="4">enoyl-CoA hydratase</fullName>
        <ecNumber evidence="4">4.2.1.17</ecNumber>
    </recommendedName>
</protein>
<name>A0A2T6B9G0_9RHOB</name>
<dbReference type="PANTHER" id="PTHR43612">
    <property type="entry name" value="TRIFUNCTIONAL ENZYME SUBUNIT ALPHA"/>
    <property type="match status" value="1"/>
</dbReference>
<evidence type="ECO:0000256" key="7">
    <source>
        <dbReference type="ARBA" id="ARBA00023002"/>
    </source>
</evidence>
<feature type="domain" description="3-hydroxyacyl-CoA dehydrogenase NAD binding" evidence="16">
    <location>
        <begin position="323"/>
        <end position="497"/>
    </location>
</feature>
<dbReference type="Pfam" id="PF02737">
    <property type="entry name" value="3HCDH_N"/>
    <property type="match status" value="1"/>
</dbReference>
<keyword evidence="7" id="KW-0560">Oxidoreductase</keyword>
<dbReference type="SUPFAM" id="SSF52096">
    <property type="entry name" value="ClpP/crotonase"/>
    <property type="match status" value="1"/>
</dbReference>
<organism evidence="17 18">
    <name type="scientific">Allosediminivita pacifica</name>
    <dbReference type="NCBI Taxonomy" id="1267769"/>
    <lineage>
        <taxon>Bacteria</taxon>
        <taxon>Pseudomonadati</taxon>
        <taxon>Pseudomonadota</taxon>
        <taxon>Alphaproteobacteria</taxon>
        <taxon>Rhodobacterales</taxon>
        <taxon>Paracoccaceae</taxon>
        <taxon>Allosediminivita</taxon>
    </lineage>
</organism>
<dbReference type="InterPro" id="IPR006180">
    <property type="entry name" value="3-OHacyl-CoA_DH_CS"/>
</dbReference>
<dbReference type="SUPFAM" id="SSF51735">
    <property type="entry name" value="NAD(P)-binding Rossmann-fold domains"/>
    <property type="match status" value="1"/>
</dbReference>
<dbReference type="SUPFAM" id="SSF48179">
    <property type="entry name" value="6-phosphogluconate dehydrogenase C-terminal domain-like"/>
    <property type="match status" value="2"/>
</dbReference>
<dbReference type="PROSITE" id="PS00067">
    <property type="entry name" value="3HCDH"/>
    <property type="match status" value="1"/>
</dbReference>
<dbReference type="CDD" id="cd06558">
    <property type="entry name" value="crotonase-like"/>
    <property type="match status" value="1"/>
</dbReference>
<keyword evidence="8" id="KW-0520">NAD</keyword>
<evidence type="ECO:0000256" key="2">
    <source>
        <dbReference type="ARBA" id="ARBA00007005"/>
    </source>
</evidence>
<dbReference type="InterPro" id="IPR006108">
    <property type="entry name" value="3HC_DH_C"/>
</dbReference>
<dbReference type="InterPro" id="IPR006176">
    <property type="entry name" value="3-OHacyl-CoA_DH_NAD-bd"/>
</dbReference>
<dbReference type="GO" id="GO:0006635">
    <property type="term" value="P:fatty acid beta-oxidation"/>
    <property type="evidence" value="ECO:0007669"/>
    <property type="project" value="UniProtKB-UniPathway"/>
</dbReference>
<evidence type="ECO:0000313" key="17">
    <source>
        <dbReference type="EMBL" id="PTX52715.1"/>
    </source>
</evidence>
<keyword evidence="6" id="KW-0442">Lipid degradation</keyword>
<comment type="catalytic activity">
    <reaction evidence="12">
        <text>a (3S)-3-hydroxyacyl-CoA + NAD(+) = a 3-oxoacyl-CoA + NADH + H(+)</text>
        <dbReference type="Rhea" id="RHEA:22432"/>
        <dbReference type="ChEBI" id="CHEBI:15378"/>
        <dbReference type="ChEBI" id="CHEBI:57318"/>
        <dbReference type="ChEBI" id="CHEBI:57540"/>
        <dbReference type="ChEBI" id="CHEBI:57945"/>
        <dbReference type="ChEBI" id="CHEBI:90726"/>
        <dbReference type="EC" id="1.1.1.35"/>
    </reaction>
</comment>
<dbReference type="AlphaFoldDB" id="A0A2T6B9G0"/>
<feature type="region of interest" description="Disordered" evidence="14">
    <location>
        <begin position="579"/>
        <end position="609"/>
    </location>
</feature>
<dbReference type="InterPro" id="IPR018376">
    <property type="entry name" value="Enoyl-CoA_hyd/isom_CS"/>
</dbReference>
<evidence type="ECO:0000256" key="10">
    <source>
        <dbReference type="ARBA" id="ARBA00023239"/>
    </source>
</evidence>
<comment type="pathway">
    <text evidence="1">Lipid metabolism; fatty acid beta-oxidation.</text>
</comment>
<feature type="domain" description="3-hydroxyacyl-CoA dehydrogenase C-terminal" evidence="15">
    <location>
        <begin position="500"/>
        <end position="594"/>
    </location>
</feature>
<dbReference type="OrthoDB" id="9771883at2"/>
<evidence type="ECO:0000256" key="11">
    <source>
        <dbReference type="ARBA" id="ARBA00023268"/>
    </source>
</evidence>
<dbReference type="PANTHER" id="PTHR43612:SF3">
    <property type="entry name" value="TRIFUNCTIONAL ENZYME SUBUNIT ALPHA, MITOCHONDRIAL"/>
    <property type="match status" value="1"/>
</dbReference>
<dbReference type="EMBL" id="QBKN01000001">
    <property type="protein sequence ID" value="PTX52715.1"/>
    <property type="molecule type" value="Genomic_DNA"/>
</dbReference>
<evidence type="ECO:0000256" key="3">
    <source>
        <dbReference type="ARBA" id="ARBA00008750"/>
    </source>
</evidence>
<dbReference type="InterPro" id="IPR036291">
    <property type="entry name" value="NAD(P)-bd_dom_sf"/>
</dbReference>
<gene>
    <name evidence="17" type="ORF">C8N44_1013</name>
</gene>
<comment type="similarity">
    <text evidence="3">In the N-terminal section; belongs to the enoyl-CoA hydratase/isomerase family.</text>
</comment>
<comment type="similarity">
    <text evidence="2">In the central section; belongs to the 3-hydroxyacyl-CoA dehydrogenase family.</text>
</comment>
<dbReference type="PROSITE" id="PS00166">
    <property type="entry name" value="ENOYL_COA_HYDRATASE"/>
    <property type="match status" value="1"/>
</dbReference>
<keyword evidence="11" id="KW-0511">Multifunctional enzyme</keyword>
<evidence type="ECO:0000259" key="16">
    <source>
        <dbReference type="Pfam" id="PF02737"/>
    </source>
</evidence>
<keyword evidence="18" id="KW-1185">Reference proteome</keyword>